<protein>
    <submittedName>
        <fullName evidence="3">Uncharacterized protein</fullName>
    </submittedName>
</protein>
<feature type="transmembrane region" description="Helical" evidence="2">
    <location>
        <begin position="411"/>
        <end position="431"/>
    </location>
</feature>
<feature type="compositionally biased region" description="Polar residues" evidence="1">
    <location>
        <begin position="15"/>
        <end position="31"/>
    </location>
</feature>
<feature type="region of interest" description="Disordered" evidence="1">
    <location>
        <begin position="1"/>
        <end position="229"/>
    </location>
</feature>
<feature type="compositionally biased region" description="Polar residues" evidence="1">
    <location>
        <begin position="214"/>
        <end position="229"/>
    </location>
</feature>
<gene>
    <name evidence="3" type="ORF">HJC23_007249</name>
</gene>
<feature type="compositionally biased region" description="Pro residues" evidence="1">
    <location>
        <begin position="32"/>
        <end position="118"/>
    </location>
</feature>
<feature type="compositionally biased region" description="Low complexity" evidence="1">
    <location>
        <begin position="175"/>
        <end position="196"/>
    </location>
</feature>
<evidence type="ECO:0000256" key="1">
    <source>
        <dbReference type="SAM" id="MobiDB-lite"/>
    </source>
</evidence>
<comment type="caution">
    <text evidence="3">The sequence shown here is derived from an EMBL/GenBank/DDBJ whole genome shotgun (WGS) entry which is preliminary data.</text>
</comment>
<keyword evidence="2" id="KW-0812">Transmembrane</keyword>
<sequence>MKTRITPTGHPSARLTPSNHPSVRLTPTNHPSAPPRPTSLPSVPPRPTNHPSAPPRPTSLPSVPPRPTSLPSVPPRPTNRPSVPPRPTNHPSVPPRPTNHPSVPPRPTNRPSVPPRPTNHPSVPLSPTNHPSVPPKATDHPSVPPRPTNHPSVPPRPTSLPSARSRPTSQPSVRTTAEPSSKPTTSTTATPSMVPTMKPSDRETVKPTLEPTDEPSSLTSRPTMSQLKDQNVTSIKEPVVHMGQTDHDTISKLVFQGPAFIFGLELNTTSRGEIGRRVLSVALASQLYTHLFQELPFKYRLENVDIDEIQSMSLELVRKLMTLNEDEEATRSHQFVVTANTKFSTDSIPSKSQIADIIMSTRLDVSIFQSSTDGVLKSTRSARIFPLRTSVSAITAQEEKVDESPSRNYSVMIYVLSTLAVVFLIAGSAYYGRNVKKYEKNLADVKSLSMKSRNRQLAEDPNRMNNLPSLETNNTSSFVVLNASENQDGRKNTRSKKRSTIGDGVLFVESESGSYSDYSFADERGLNNEGFACISPTEFAREIAHEVVDEMIDDGFSCGMSTQNSIWHQSSWNYDRDVDIDSVVGDSETDSEGGKKRKKATMRRPSKQGKENRKATGRRTMWPGSRKEKDNKKHQENDEVLFVSTGFEMVDGQKHASRKQDNIFSVASDDSVRNGRSRCMSPGELADQVIDDIVEEGFDCGLSLSGI</sequence>
<keyword evidence="2" id="KW-0472">Membrane</keyword>
<dbReference type="EMBL" id="JABMIG020000090">
    <property type="protein sequence ID" value="KAL3793509.1"/>
    <property type="molecule type" value="Genomic_DNA"/>
</dbReference>
<feature type="compositionally biased region" description="Pro residues" evidence="1">
    <location>
        <begin position="142"/>
        <end position="158"/>
    </location>
</feature>
<evidence type="ECO:0000313" key="3">
    <source>
        <dbReference type="EMBL" id="KAL3793509.1"/>
    </source>
</evidence>
<feature type="compositionally biased region" description="Basic and acidic residues" evidence="1">
    <location>
        <begin position="625"/>
        <end position="637"/>
    </location>
</feature>
<reference evidence="3 4" key="1">
    <citation type="journal article" date="2020" name="G3 (Bethesda)">
        <title>Improved Reference Genome for Cyclotella cryptica CCMP332, a Model for Cell Wall Morphogenesis, Salinity Adaptation, and Lipid Production in Diatoms (Bacillariophyta).</title>
        <authorList>
            <person name="Roberts W.R."/>
            <person name="Downey K.M."/>
            <person name="Ruck E.C."/>
            <person name="Traller J.C."/>
            <person name="Alverson A.J."/>
        </authorList>
    </citation>
    <scope>NUCLEOTIDE SEQUENCE [LARGE SCALE GENOMIC DNA]</scope>
    <source>
        <strain evidence="3 4">CCMP332</strain>
    </source>
</reference>
<organism evidence="3 4">
    <name type="scientific">Cyclotella cryptica</name>
    <dbReference type="NCBI Taxonomy" id="29204"/>
    <lineage>
        <taxon>Eukaryota</taxon>
        <taxon>Sar</taxon>
        <taxon>Stramenopiles</taxon>
        <taxon>Ochrophyta</taxon>
        <taxon>Bacillariophyta</taxon>
        <taxon>Coscinodiscophyceae</taxon>
        <taxon>Thalassiosirophycidae</taxon>
        <taxon>Stephanodiscales</taxon>
        <taxon>Stephanodiscaceae</taxon>
        <taxon>Cyclotella</taxon>
    </lineage>
</organism>
<proteinExistence type="predicted"/>
<dbReference type="Proteomes" id="UP001516023">
    <property type="component" value="Unassembled WGS sequence"/>
</dbReference>
<accession>A0ABD3PZB7</accession>
<name>A0ABD3PZB7_9STRA</name>
<keyword evidence="2" id="KW-1133">Transmembrane helix</keyword>
<feature type="compositionally biased region" description="Basic residues" evidence="1">
    <location>
        <begin position="595"/>
        <end position="607"/>
    </location>
</feature>
<feature type="compositionally biased region" description="Polar residues" evidence="1">
    <location>
        <begin position="159"/>
        <end position="174"/>
    </location>
</feature>
<feature type="region of interest" description="Disordered" evidence="1">
    <location>
        <begin position="584"/>
        <end position="637"/>
    </location>
</feature>
<dbReference type="AlphaFoldDB" id="A0ABD3PZB7"/>
<evidence type="ECO:0000256" key="2">
    <source>
        <dbReference type="SAM" id="Phobius"/>
    </source>
</evidence>
<keyword evidence="4" id="KW-1185">Reference proteome</keyword>
<evidence type="ECO:0000313" key="4">
    <source>
        <dbReference type="Proteomes" id="UP001516023"/>
    </source>
</evidence>